<keyword evidence="12" id="KW-1185">Reference proteome</keyword>
<evidence type="ECO:0000256" key="6">
    <source>
        <dbReference type="ARBA" id="ARBA00022490"/>
    </source>
</evidence>
<dbReference type="GO" id="GO:0006098">
    <property type="term" value="P:pentose-phosphate shunt"/>
    <property type="evidence" value="ECO:0007669"/>
    <property type="project" value="UniProtKB-UniRule"/>
</dbReference>
<comment type="catalytic activity">
    <reaction evidence="10">
        <text>D-sedoheptulose 7-phosphate + D-glyceraldehyde 3-phosphate = D-erythrose 4-phosphate + beta-D-fructose 6-phosphate</text>
        <dbReference type="Rhea" id="RHEA:17053"/>
        <dbReference type="ChEBI" id="CHEBI:16897"/>
        <dbReference type="ChEBI" id="CHEBI:57483"/>
        <dbReference type="ChEBI" id="CHEBI:57634"/>
        <dbReference type="ChEBI" id="CHEBI:59776"/>
        <dbReference type="EC" id="2.2.1.2"/>
    </reaction>
</comment>
<dbReference type="EMBL" id="FN554889">
    <property type="protein sequence ID" value="CBG68714.1"/>
    <property type="molecule type" value="Genomic_DNA"/>
</dbReference>
<dbReference type="InterPro" id="IPR001585">
    <property type="entry name" value="TAL/FSA"/>
</dbReference>
<proteinExistence type="inferred from homology"/>
<comment type="pathway">
    <text evidence="3 10">Carbohydrate degradation; pentose phosphate pathway; D-glyceraldehyde 3-phosphate and beta-D-fructose 6-phosphate from D-ribose 5-phosphate and D-xylulose 5-phosphate (non-oxidative stage): step 2/3.</text>
</comment>
<dbReference type="AlphaFoldDB" id="C9ZBL9"/>
<dbReference type="GO" id="GO:0004801">
    <property type="term" value="F:transaldolase activity"/>
    <property type="evidence" value="ECO:0007669"/>
    <property type="project" value="UniProtKB-UniRule"/>
</dbReference>
<dbReference type="EC" id="2.2.1.2" evidence="5 10"/>
<gene>
    <name evidence="10" type="primary">tal</name>
    <name evidence="11" type="ordered locus">SCAB_15721</name>
</gene>
<comment type="caution">
    <text evidence="10">Lacks conserved residue(s) required for the propagation of feature annotation.</text>
</comment>
<evidence type="ECO:0000313" key="12">
    <source>
        <dbReference type="Proteomes" id="UP000001444"/>
    </source>
</evidence>
<keyword evidence="6 10" id="KW-0963">Cytoplasm</keyword>
<dbReference type="STRING" id="680198.SCAB_15721"/>
<dbReference type="HAMAP" id="MF_00493">
    <property type="entry name" value="Transaldolase_2"/>
    <property type="match status" value="1"/>
</dbReference>
<dbReference type="PANTHER" id="PTHR10683">
    <property type="entry name" value="TRANSALDOLASE"/>
    <property type="match status" value="1"/>
</dbReference>
<organism evidence="11 12">
    <name type="scientific">Streptomyces scabiei (strain 87.22)</name>
    <dbReference type="NCBI Taxonomy" id="680198"/>
    <lineage>
        <taxon>Bacteria</taxon>
        <taxon>Bacillati</taxon>
        <taxon>Actinomycetota</taxon>
        <taxon>Actinomycetes</taxon>
        <taxon>Kitasatosporales</taxon>
        <taxon>Streptomycetaceae</taxon>
        <taxon>Streptomyces</taxon>
    </lineage>
</organism>
<evidence type="ECO:0000256" key="3">
    <source>
        <dbReference type="ARBA" id="ARBA00004857"/>
    </source>
</evidence>
<dbReference type="SUPFAM" id="SSF51569">
    <property type="entry name" value="Aldolase"/>
    <property type="match status" value="1"/>
</dbReference>
<evidence type="ECO:0000256" key="8">
    <source>
        <dbReference type="ARBA" id="ARBA00023126"/>
    </source>
</evidence>
<dbReference type="Gene3D" id="3.20.20.70">
    <property type="entry name" value="Aldolase class I"/>
    <property type="match status" value="1"/>
</dbReference>
<dbReference type="NCBIfam" id="NF002881">
    <property type="entry name" value="PRK03343.1"/>
    <property type="match status" value="1"/>
</dbReference>
<evidence type="ECO:0000256" key="9">
    <source>
        <dbReference type="ARBA" id="ARBA00023270"/>
    </source>
</evidence>
<comment type="subcellular location">
    <subcellularLocation>
        <location evidence="2 10">Cytoplasm</location>
    </subcellularLocation>
</comment>
<sequence>MIIVSTEPAVTALVADPLTRLADEGVSVWLDGFSRPQIASGGLAKLVEKRHVVGVTADPSVLRAAIGSAEGYEDQLDDLAVRGVTSDEAVRMMTAADARAAADVLRPVYDATAGRDGRVAVPVDPRSAHDRAATVAEARQLVRLVDRPNVMIGIPATRAGLGAITEVVGLGISVAATAVFSLERHYEVMHAYLAGLEKAGAAGLDLSAVHSVASLCVSRLDAGIDERLTLLGTREARDLRGRAGLAHARLAHEAYEEMFGKADGTRQPGSRWTALAGARANAQRPLWAATAVTNPAERDTRYVEELVAPGTVHAMTGATLDAVAERGVVRGNTVNGGYTQARADLAAVEALGVSYEEVVGMVEKQGVAAFGAAWQDLSDVVAKSLNSRGVDGE</sequence>
<dbReference type="InterPro" id="IPR004732">
    <property type="entry name" value="Transaldolase_2"/>
</dbReference>
<name>C9ZBL9_STRSW</name>
<reference evidence="11 12" key="1">
    <citation type="journal article" date="2010" name="Mol. Plant Microbe Interact.">
        <title>Streptomyces scabies 87-22 contains a coronafacic acid-like biosynthetic cluster that contributes to plant-microbe interactions.</title>
        <authorList>
            <person name="Bignell D.R."/>
            <person name="Seipke R.F."/>
            <person name="Huguet-Tapia J.C."/>
            <person name="Chambers A.H."/>
            <person name="Parry R.J."/>
            <person name="Loria R."/>
        </authorList>
    </citation>
    <scope>NUCLEOTIDE SEQUENCE [LARGE SCALE GENOMIC DNA]</scope>
    <source>
        <strain evidence="11 12">87.22</strain>
    </source>
</reference>
<evidence type="ECO:0000256" key="5">
    <source>
        <dbReference type="ARBA" id="ARBA00013151"/>
    </source>
</evidence>
<keyword evidence="8 10" id="KW-0570">Pentose shunt</keyword>
<dbReference type="UniPathway" id="UPA00115">
    <property type="reaction ID" value="UER00414"/>
</dbReference>
<dbReference type="PIRSF" id="PIRSF036915">
    <property type="entry name" value="Trnald_Bac_Plnt"/>
    <property type="match status" value="1"/>
</dbReference>
<dbReference type="eggNOG" id="COG0176">
    <property type="taxonomic scope" value="Bacteria"/>
</dbReference>
<dbReference type="InterPro" id="IPR013785">
    <property type="entry name" value="Aldolase_TIM"/>
</dbReference>
<evidence type="ECO:0000256" key="1">
    <source>
        <dbReference type="ARBA" id="ARBA00003518"/>
    </source>
</evidence>
<dbReference type="KEGG" id="scb:SCAB_15721"/>
<dbReference type="GO" id="GO:0005975">
    <property type="term" value="P:carbohydrate metabolic process"/>
    <property type="evidence" value="ECO:0007669"/>
    <property type="project" value="InterPro"/>
</dbReference>
<accession>C9ZBL9</accession>
<dbReference type="NCBIfam" id="TIGR00876">
    <property type="entry name" value="tal_mycobact"/>
    <property type="match status" value="1"/>
</dbReference>
<dbReference type="Pfam" id="PF00923">
    <property type="entry name" value="TAL_FSA"/>
    <property type="match status" value="1"/>
</dbReference>
<keyword evidence="9 10" id="KW-0704">Schiff base</keyword>
<dbReference type="GO" id="GO:0005737">
    <property type="term" value="C:cytoplasm"/>
    <property type="evidence" value="ECO:0007669"/>
    <property type="project" value="UniProtKB-SubCell"/>
</dbReference>
<comment type="similarity">
    <text evidence="4 10">Belongs to the transaldolase family. Type 2 subfamily.</text>
</comment>
<evidence type="ECO:0000256" key="2">
    <source>
        <dbReference type="ARBA" id="ARBA00004496"/>
    </source>
</evidence>
<keyword evidence="7 10" id="KW-0808">Transferase</keyword>
<dbReference type="HOGENOM" id="CLU_050771_1_0_11"/>
<dbReference type="Proteomes" id="UP000001444">
    <property type="component" value="Chromosome"/>
</dbReference>
<comment type="function">
    <text evidence="1 10">Transaldolase is important for the balance of metabolites in the pentose-phosphate pathway.</text>
</comment>
<evidence type="ECO:0000313" key="11">
    <source>
        <dbReference type="EMBL" id="CBG68714.1"/>
    </source>
</evidence>
<dbReference type="PANTHER" id="PTHR10683:SF31">
    <property type="entry name" value="TRANSALDOLASE"/>
    <property type="match status" value="1"/>
</dbReference>
<protein>
    <recommendedName>
        <fullName evidence="5 10">Transaldolase</fullName>
        <ecNumber evidence="5 10">2.2.1.2</ecNumber>
    </recommendedName>
</protein>
<evidence type="ECO:0000256" key="7">
    <source>
        <dbReference type="ARBA" id="ARBA00022679"/>
    </source>
</evidence>
<evidence type="ECO:0000256" key="10">
    <source>
        <dbReference type="HAMAP-Rule" id="MF_00493"/>
    </source>
</evidence>
<evidence type="ECO:0000256" key="4">
    <source>
        <dbReference type="ARBA" id="ARBA00008426"/>
    </source>
</evidence>